<feature type="domain" description="Prephenate dehydratase" evidence="7">
    <location>
        <begin position="38"/>
        <end position="208"/>
    </location>
</feature>
<dbReference type="InterPro" id="IPR001086">
    <property type="entry name" value="Preph_deHydtase"/>
</dbReference>
<dbReference type="EMBL" id="HG996473">
    <property type="protein sequence ID" value="CAG1855191.1"/>
    <property type="molecule type" value="Genomic_DNA"/>
</dbReference>
<evidence type="ECO:0000313" key="8">
    <source>
        <dbReference type="EMBL" id="CAG1855191.1"/>
    </source>
</evidence>
<dbReference type="GO" id="GO:0004664">
    <property type="term" value="F:prephenate dehydratase activity"/>
    <property type="evidence" value="ECO:0000318"/>
    <property type="project" value="GO_Central"/>
</dbReference>
<name>A0A804JQH9_MUSAM</name>
<keyword evidence="3" id="KW-0584">Phenylalanine biosynthesis</keyword>
<dbReference type="Pfam" id="PF00800">
    <property type="entry name" value="PDT"/>
    <property type="match status" value="1"/>
</dbReference>
<gene>
    <name evidence="8" type="ORF">GSMUA_54470.1</name>
</gene>
<dbReference type="AlphaFoldDB" id="A0A804JQH9"/>
<evidence type="ECO:0000256" key="6">
    <source>
        <dbReference type="SAM" id="MobiDB-lite"/>
    </source>
</evidence>
<evidence type="ECO:0000259" key="7">
    <source>
        <dbReference type="PROSITE" id="PS51171"/>
    </source>
</evidence>
<organism evidence="9 10">
    <name type="scientific">Musa acuminata subsp. malaccensis</name>
    <name type="common">Wild banana</name>
    <name type="synonym">Musa malaccensis</name>
    <dbReference type="NCBI Taxonomy" id="214687"/>
    <lineage>
        <taxon>Eukaryota</taxon>
        <taxon>Viridiplantae</taxon>
        <taxon>Streptophyta</taxon>
        <taxon>Embryophyta</taxon>
        <taxon>Tracheophyta</taxon>
        <taxon>Spermatophyta</taxon>
        <taxon>Magnoliopsida</taxon>
        <taxon>Liliopsida</taxon>
        <taxon>Zingiberales</taxon>
        <taxon>Musaceae</taxon>
        <taxon>Musa</taxon>
    </lineage>
</organism>
<dbReference type="Gene3D" id="3.40.190.10">
    <property type="entry name" value="Periplasmic binding protein-like II"/>
    <property type="match status" value="2"/>
</dbReference>
<dbReference type="PANTHER" id="PTHR21022">
    <property type="entry name" value="PREPHENATE DEHYDRATASE P PROTEIN"/>
    <property type="match status" value="1"/>
</dbReference>
<dbReference type="GO" id="GO:0009094">
    <property type="term" value="P:L-phenylalanine biosynthetic process"/>
    <property type="evidence" value="ECO:0000318"/>
    <property type="project" value="GO_Central"/>
</dbReference>
<keyword evidence="4" id="KW-0456">Lyase</keyword>
<accession>A0A804JQH9</accession>
<reference evidence="9" key="2">
    <citation type="submission" date="2021-05" db="UniProtKB">
        <authorList>
            <consortium name="EnsemblPlants"/>
        </authorList>
    </citation>
    <scope>IDENTIFICATION</scope>
    <source>
        <strain evidence="9">subsp. malaccensis</strain>
    </source>
</reference>
<evidence type="ECO:0000256" key="2">
    <source>
        <dbReference type="ARBA" id="ARBA00023141"/>
    </source>
</evidence>
<evidence type="ECO:0000256" key="4">
    <source>
        <dbReference type="ARBA" id="ARBA00023239"/>
    </source>
</evidence>
<proteinExistence type="predicted"/>
<dbReference type="GO" id="GO:0009507">
    <property type="term" value="C:chloroplast"/>
    <property type="evidence" value="ECO:0000318"/>
    <property type="project" value="GO_Central"/>
</dbReference>
<feature type="region of interest" description="Disordered" evidence="6">
    <location>
        <begin position="238"/>
        <end position="261"/>
    </location>
</feature>
<evidence type="ECO:0000313" key="10">
    <source>
        <dbReference type="Proteomes" id="UP000012960"/>
    </source>
</evidence>
<dbReference type="PROSITE" id="PS51171">
    <property type="entry name" value="PREPHENATE_DEHYDR_3"/>
    <property type="match status" value="1"/>
</dbReference>
<reference evidence="8" key="1">
    <citation type="submission" date="2021-03" db="EMBL/GenBank/DDBJ databases">
        <authorList>
            <consortium name="Genoscope - CEA"/>
            <person name="William W."/>
        </authorList>
    </citation>
    <scope>NUCLEOTIDE SEQUENCE</scope>
    <source>
        <strain evidence="8">Doubled-haploid Pahang</strain>
    </source>
</reference>
<comment type="pathway">
    <text evidence="5">Amino-acid biosynthesis.</text>
</comment>
<dbReference type="Gramene" id="Ma07_t00260.1">
    <property type="protein sequence ID" value="Ma07_p00260.1"/>
    <property type="gene ID" value="Ma07_g00260"/>
</dbReference>
<dbReference type="EnsemblPlants" id="Ma07_t00260.1">
    <property type="protein sequence ID" value="Ma07_p00260.1"/>
    <property type="gene ID" value="Ma07_g00260"/>
</dbReference>
<dbReference type="PANTHER" id="PTHR21022:SF20">
    <property type="entry name" value="AROGENATE DEHYDRATASE_PREPHENATE DEHYDRATASE 1, CHLOROPLASTIC"/>
    <property type="match status" value="1"/>
</dbReference>
<feature type="compositionally biased region" description="Basic and acidic residues" evidence="6">
    <location>
        <begin position="244"/>
        <end position="261"/>
    </location>
</feature>
<evidence type="ECO:0000256" key="1">
    <source>
        <dbReference type="ARBA" id="ARBA00022605"/>
    </source>
</evidence>
<evidence type="ECO:0000313" key="9">
    <source>
        <dbReference type="EnsemblPlants" id="Ma07_p00260.1"/>
    </source>
</evidence>
<dbReference type="OMA" id="NVISPMT"/>
<dbReference type="GO" id="GO:0005737">
    <property type="term" value="C:cytoplasm"/>
    <property type="evidence" value="ECO:0000318"/>
    <property type="project" value="GO_Central"/>
</dbReference>
<evidence type="ECO:0000256" key="5">
    <source>
        <dbReference type="ARBA" id="ARBA00029440"/>
    </source>
</evidence>
<evidence type="ECO:0000256" key="3">
    <source>
        <dbReference type="ARBA" id="ARBA00023222"/>
    </source>
</evidence>
<keyword evidence="10" id="KW-1185">Reference proteome</keyword>
<dbReference type="GO" id="GO:0047769">
    <property type="term" value="F:arogenate dehydratase activity"/>
    <property type="evidence" value="ECO:0000318"/>
    <property type="project" value="GO_Central"/>
</dbReference>
<dbReference type="SUPFAM" id="SSF53850">
    <property type="entry name" value="Periplasmic binding protein-like II"/>
    <property type="match status" value="1"/>
</dbReference>
<sequence>MPQLARFCDNVISPMTFQYAEPLSLTDLSVSEHGSKVRVGYQGSPDVFSEDSVLKAYPQGEAVPCEQFEVAFKAVVLSLVDKAVLPIENSMDGSYHQNYDLLLCHNLRLVGEVQLSINHRLVALPGVHKQQLRRVLSHPQALGQCEIASSTLDVVRESVDDSAGATQGLRDAGAIASARAADIYGHNVLEETMQAMNFLLSLFLVLAREPIIPRIERAFKTSIVFTLEEGPWSIIQSTGTSFSGEDKIHKDREQAPKESPS</sequence>
<dbReference type="Proteomes" id="UP000012960">
    <property type="component" value="Unplaced"/>
</dbReference>
<keyword evidence="2" id="KW-0057">Aromatic amino acid biosynthesis</keyword>
<dbReference type="InParanoid" id="A0A804JQH9"/>
<keyword evidence="1" id="KW-0028">Amino-acid biosynthesis</keyword>
<protein>
    <submittedName>
        <fullName evidence="8">(wild Malaysian banana) hypothetical protein</fullName>
    </submittedName>
</protein>